<evidence type="ECO:0000313" key="1">
    <source>
        <dbReference type="EMBL" id="MCI66628.1"/>
    </source>
</evidence>
<accession>A0A392U0J1</accession>
<comment type="caution">
    <text evidence="1">The sequence shown here is derived from an EMBL/GenBank/DDBJ whole genome shotgun (WGS) entry which is preliminary data.</text>
</comment>
<dbReference type="EMBL" id="LXQA010699120">
    <property type="protein sequence ID" value="MCI66628.1"/>
    <property type="molecule type" value="Genomic_DNA"/>
</dbReference>
<proteinExistence type="predicted"/>
<dbReference type="Proteomes" id="UP000265520">
    <property type="component" value="Unassembled WGS sequence"/>
</dbReference>
<name>A0A392U0J1_9FABA</name>
<evidence type="ECO:0000313" key="2">
    <source>
        <dbReference type="Proteomes" id="UP000265520"/>
    </source>
</evidence>
<organism evidence="1 2">
    <name type="scientific">Trifolium medium</name>
    <dbReference type="NCBI Taxonomy" id="97028"/>
    <lineage>
        <taxon>Eukaryota</taxon>
        <taxon>Viridiplantae</taxon>
        <taxon>Streptophyta</taxon>
        <taxon>Embryophyta</taxon>
        <taxon>Tracheophyta</taxon>
        <taxon>Spermatophyta</taxon>
        <taxon>Magnoliopsida</taxon>
        <taxon>eudicotyledons</taxon>
        <taxon>Gunneridae</taxon>
        <taxon>Pentapetalae</taxon>
        <taxon>rosids</taxon>
        <taxon>fabids</taxon>
        <taxon>Fabales</taxon>
        <taxon>Fabaceae</taxon>
        <taxon>Papilionoideae</taxon>
        <taxon>50 kb inversion clade</taxon>
        <taxon>NPAAA clade</taxon>
        <taxon>Hologalegina</taxon>
        <taxon>IRL clade</taxon>
        <taxon>Trifolieae</taxon>
        <taxon>Trifolium</taxon>
    </lineage>
</organism>
<feature type="non-terminal residue" evidence="1">
    <location>
        <position position="52"/>
    </location>
</feature>
<keyword evidence="2" id="KW-1185">Reference proteome</keyword>
<dbReference type="AlphaFoldDB" id="A0A392U0J1"/>
<reference evidence="1 2" key="1">
    <citation type="journal article" date="2018" name="Front. Plant Sci.">
        <title>Red Clover (Trifolium pratense) and Zigzag Clover (T. medium) - A Picture of Genomic Similarities and Differences.</title>
        <authorList>
            <person name="Dluhosova J."/>
            <person name="Istvanek J."/>
            <person name="Nedelnik J."/>
            <person name="Repkova J."/>
        </authorList>
    </citation>
    <scope>NUCLEOTIDE SEQUENCE [LARGE SCALE GENOMIC DNA]</scope>
    <source>
        <strain evidence="2">cv. 10/8</strain>
        <tissue evidence="1">Leaf</tissue>
    </source>
</reference>
<protein>
    <submittedName>
        <fullName evidence="1">Uncharacterized protein</fullName>
    </submittedName>
</protein>
<sequence>MVSLTDSEQCSSGYLDMFASSELVDELLVKICISSDRIPRQVHVPSQGGILE</sequence>